<dbReference type="Proteomes" id="UP000601587">
    <property type="component" value="Unassembled WGS sequence"/>
</dbReference>
<comment type="caution">
    <text evidence="1">The sequence shown here is derived from an EMBL/GenBank/DDBJ whole genome shotgun (WGS) entry which is preliminary data.</text>
</comment>
<dbReference type="EMBL" id="WCGB01000082">
    <property type="protein sequence ID" value="NRN92490.1"/>
    <property type="molecule type" value="Genomic_DNA"/>
</dbReference>
<organism evidence="1 2">
    <name type="scientific">Lactobacillus helveticus</name>
    <name type="common">Lactobacillus suntoryeus</name>
    <dbReference type="NCBI Taxonomy" id="1587"/>
    <lineage>
        <taxon>Bacteria</taxon>
        <taxon>Bacillati</taxon>
        <taxon>Bacillota</taxon>
        <taxon>Bacilli</taxon>
        <taxon>Lactobacillales</taxon>
        <taxon>Lactobacillaceae</taxon>
        <taxon>Lactobacillus</taxon>
    </lineage>
</organism>
<proteinExistence type="predicted"/>
<dbReference type="AlphaFoldDB" id="A0A9Q5C578"/>
<accession>A0A9Q5C578</accession>
<name>A0A9Q5C578_LACHE</name>
<gene>
    <name evidence="1" type="ORF">IMAU50013_02056</name>
</gene>
<reference evidence="1" key="1">
    <citation type="submission" date="2019-09" db="EMBL/GenBank/DDBJ databases">
        <title>Comparative genomic analysis of Lactobacillus helveticus.</title>
        <authorList>
            <person name="Zhang H."/>
            <person name="Chen Y."/>
            <person name="Zhong Z."/>
        </authorList>
    </citation>
    <scope>NUCLEOTIDE SEQUENCE</scope>
    <source>
        <strain evidence="1">IMAU50013</strain>
    </source>
</reference>
<sequence length="30" mass="3570">MELIVTKIVKIIKSETNIDTYGMVRVYIWL</sequence>
<evidence type="ECO:0000313" key="1">
    <source>
        <dbReference type="EMBL" id="NRN92490.1"/>
    </source>
</evidence>
<evidence type="ECO:0000313" key="2">
    <source>
        <dbReference type="Proteomes" id="UP000601587"/>
    </source>
</evidence>
<protein>
    <submittedName>
        <fullName evidence="1">Uncharacterized protein</fullName>
    </submittedName>
</protein>